<name>A0ABT3FXT6_9BACT</name>
<keyword evidence="4" id="KW-1185">Reference proteome</keyword>
<sequence length="127" mass="15201">MASSRQKREQLAAKKSRKRLKRRQAELTEQELRIKGEAAARRLIAVDSSKIRSRSVMPSRDVPLFAGKYYLDYSFTCIDCRSKQVWTGLQQKWWHEDFGADWERIAVRCRDCRRKERSRRDEARKTH</sequence>
<dbReference type="Proteomes" id="UP001207930">
    <property type="component" value="Unassembled WGS sequence"/>
</dbReference>
<evidence type="ECO:0000313" key="3">
    <source>
        <dbReference type="EMBL" id="MCW1887815.1"/>
    </source>
</evidence>
<dbReference type="InterPro" id="IPR025306">
    <property type="entry name" value="Zn-bnd_dom_prob"/>
</dbReference>
<proteinExistence type="predicted"/>
<evidence type="ECO:0000313" key="4">
    <source>
        <dbReference type="Proteomes" id="UP001207930"/>
    </source>
</evidence>
<protein>
    <submittedName>
        <fullName evidence="3">Zinc-ribbon domain-containing protein</fullName>
    </submittedName>
</protein>
<reference evidence="3 4" key="1">
    <citation type="submission" date="2022-10" db="EMBL/GenBank/DDBJ databases">
        <title>Luteolibacter flavescens strain MCCC 1K03193, whole genome shotgun sequencing project.</title>
        <authorList>
            <person name="Zhao G."/>
            <person name="Shen L."/>
        </authorList>
    </citation>
    <scope>NUCLEOTIDE SEQUENCE [LARGE SCALE GENOMIC DNA]</scope>
    <source>
        <strain evidence="3 4">MCCC 1K03193</strain>
    </source>
</reference>
<dbReference type="RefSeq" id="WP_264503771.1">
    <property type="nucleotide sequence ID" value="NZ_JAPDDS010000024.1"/>
</dbReference>
<organism evidence="3 4">
    <name type="scientific">Luteolibacter flavescens</name>
    <dbReference type="NCBI Taxonomy" id="1859460"/>
    <lineage>
        <taxon>Bacteria</taxon>
        <taxon>Pseudomonadati</taxon>
        <taxon>Verrucomicrobiota</taxon>
        <taxon>Verrucomicrobiia</taxon>
        <taxon>Verrucomicrobiales</taxon>
        <taxon>Verrucomicrobiaceae</taxon>
        <taxon>Luteolibacter</taxon>
    </lineage>
</organism>
<feature type="domain" description="Probable zinc-binding" evidence="2">
    <location>
        <begin position="72"/>
        <end position="120"/>
    </location>
</feature>
<feature type="region of interest" description="Disordered" evidence="1">
    <location>
        <begin position="1"/>
        <end position="24"/>
    </location>
</feature>
<evidence type="ECO:0000259" key="2">
    <source>
        <dbReference type="Pfam" id="PF13451"/>
    </source>
</evidence>
<comment type="caution">
    <text evidence="3">The sequence shown here is derived from an EMBL/GenBank/DDBJ whole genome shotgun (WGS) entry which is preliminary data.</text>
</comment>
<feature type="compositionally biased region" description="Basic and acidic residues" evidence="1">
    <location>
        <begin position="1"/>
        <end position="12"/>
    </location>
</feature>
<evidence type="ECO:0000256" key="1">
    <source>
        <dbReference type="SAM" id="MobiDB-lite"/>
    </source>
</evidence>
<gene>
    <name evidence="3" type="ORF">OKA04_23960</name>
</gene>
<accession>A0ABT3FXT6</accession>
<dbReference type="EMBL" id="JAPDDS010000024">
    <property type="protein sequence ID" value="MCW1887815.1"/>
    <property type="molecule type" value="Genomic_DNA"/>
</dbReference>
<dbReference type="Pfam" id="PF13451">
    <property type="entry name" value="zf_Tbcl"/>
    <property type="match status" value="1"/>
</dbReference>